<feature type="transmembrane region" description="Helical" evidence="1">
    <location>
        <begin position="64"/>
        <end position="82"/>
    </location>
</feature>
<accession>A0A5D4SG76</accession>
<organism evidence="2 3">
    <name type="scientific">Sutcliffiella horikoshii</name>
    <dbReference type="NCBI Taxonomy" id="79883"/>
    <lineage>
        <taxon>Bacteria</taxon>
        <taxon>Bacillati</taxon>
        <taxon>Bacillota</taxon>
        <taxon>Bacilli</taxon>
        <taxon>Bacillales</taxon>
        <taxon>Bacillaceae</taxon>
        <taxon>Sutcliffiella</taxon>
    </lineage>
</organism>
<dbReference type="RefSeq" id="WP_148990015.1">
    <property type="nucleotide sequence ID" value="NZ_VTEV01000011.1"/>
</dbReference>
<keyword evidence="1" id="KW-0812">Transmembrane</keyword>
<dbReference type="OrthoDB" id="6448027at2"/>
<reference evidence="2 3" key="1">
    <citation type="submission" date="2019-08" db="EMBL/GenBank/DDBJ databases">
        <title>Bacillus genomes from the desert of Cuatro Cienegas, Coahuila.</title>
        <authorList>
            <person name="Olmedo-Alvarez G."/>
        </authorList>
    </citation>
    <scope>NUCLEOTIDE SEQUENCE [LARGE SCALE GENOMIC DNA]</scope>
    <source>
        <strain evidence="2 3">CH28_1T</strain>
    </source>
</reference>
<dbReference type="EMBL" id="VTEV01000011">
    <property type="protein sequence ID" value="TYS62617.1"/>
    <property type="molecule type" value="Genomic_DNA"/>
</dbReference>
<sequence>MTVKTGSFIFIRVFLGLMYLWVVADRLGILGPVGNLGVVWGNFDHFLEYTATLNPWFPRVVSDILGYFVTFLEVVLGVLLVSGIRLKEAALASLAQLLVFLLSMTFSIGFKEAFDYIVFTVVVAAASALVYKDAKRRRPGLV</sequence>
<gene>
    <name evidence="2" type="ORF">FZC76_20505</name>
</gene>
<protein>
    <recommendedName>
        <fullName evidence="4">DoxX family protein</fullName>
    </recommendedName>
</protein>
<keyword evidence="1" id="KW-0472">Membrane</keyword>
<feature type="transmembrane region" description="Helical" evidence="1">
    <location>
        <begin position="114"/>
        <end position="131"/>
    </location>
</feature>
<comment type="caution">
    <text evidence="2">The sequence shown here is derived from an EMBL/GenBank/DDBJ whole genome shotgun (WGS) entry which is preliminary data.</text>
</comment>
<dbReference type="AlphaFoldDB" id="A0A5D4SG76"/>
<evidence type="ECO:0000313" key="3">
    <source>
        <dbReference type="Proteomes" id="UP000322524"/>
    </source>
</evidence>
<feature type="transmembrane region" description="Helical" evidence="1">
    <location>
        <begin position="89"/>
        <end position="108"/>
    </location>
</feature>
<evidence type="ECO:0000313" key="2">
    <source>
        <dbReference type="EMBL" id="TYS62617.1"/>
    </source>
</evidence>
<name>A0A5D4SG76_9BACI</name>
<keyword evidence="1" id="KW-1133">Transmembrane helix</keyword>
<evidence type="ECO:0008006" key="4">
    <source>
        <dbReference type="Google" id="ProtNLM"/>
    </source>
</evidence>
<evidence type="ECO:0000256" key="1">
    <source>
        <dbReference type="SAM" id="Phobius"/>
    </source>
</evidence>
<feature type="transmembrane region" description="Helical" evidence="1">
    <location>
        <begin position="7"/>
        <end position="24"/>
    </location>
</feature>
<dbReference type="Proteomes" id="UP000322524">
    <property type="component" value="Unassembled WGS sequence"/>
</dbReference>
<proteinExistence type="predicted"/>